<proteinExistence type="predicted"/>
<keyword evidence="2" id="KW-1185">Reference proteome</keyword>
<comment type="caution">
    <text evidence="1">The sequence shown here is derived from an EMBL/GenBank/DDBJ whole genome shotgun (WGS) entry which is preliminary data.</text>
</comment>
<accession>A0ABT8TGL3</accession>
<protein>
    <submittedName>
        <fullName evidence="1">Glycoside hydrolase family 99-like domain-containing protein</fullName>
    </submittedName>
</protein>
<evidence type="ECO:0000313" key="2">
    <source>
        <dbReference type="Proteomes" id="UP001168380"/>
    </source>
</evidence>
<name>A0ABT8TGL3_9GAMM</name>
<gene>
    <name evidence="1" type="ORF">QWI16_13720</name>
</gene>
<reference evidence="1" key="1">
    <citation type="submission" date="2023-07" db="EMBL/GenBank/DDBJ databases">
        <title>Gilvimarinus algae sp. nov., isolated from the surface of Kelp.</title>
        <authorList>
            <person name="Sun Y.Y."/>
            <person name="Gong Y."/>
            <person name="Du Z.J."/>
        </authorList>
    </citation>
    <scope>NUCLEOTIDE SEQUENCE</scope>
    <source>
        <strain evidence="1">SDUM040014</strain>
    </source>
</reference>
<dbReference type="Pfam" id="PF14307">
    <property type="entry name" value="Glyco_tran_WbsX"/>
    <property type="match status" value="1"/>
</dbReference>
<dbReference type="CDD" id="cd11579">
    <property type="entry name" value="Glyco_tran_WbsX"/>
    <property type="match status" value="1"/>
</dbReference>
<evidence type="ECO:0000313" key="1">
    <source>
        <dbReference type="EMBL" id="MDO3383234.1"/>
    </source>
</evidence>
<dbReference type="PANTHER" id="PTHR41244">
    <property type="entry name" value="RHAMNAN SYNTHESIS F"/>
    <property type="match status" value="1"/>
</dbReference>
<dbReference type="Gene3D" id="3.20.20.80">
    <property type="entry name" value="Glycosidases"/>
    <property type="match status" value="1"/>
</dbReference>
<dbReference type="EMBL" id="JAULRT010000060">
    <property type="protein sequence ID" value="MDO3383234.1"/>
    <property type="molecule type" value="Genomic_DNA"/>
</dbReference>
<sequence length="353" mass="40949">MSNKARAIAFYLPQFHPIPENDSAWGAGFTEWTNVTKALPLFPGHTQPKLPADLGFYDLRVSETRVAQAEMARKYGIEGFCYWHYWLGDGRRLLERPFQEVLDSGKPDFPFCLGWANHNWDGKGWMGGDSQESIQQKYPGKEDAFQHFSFLLKAFKDARYIRVRGKPLLVVYRPKDIPNPKEHFDLWRQLAKDNGLDGLHIIGDTPHTKGEDIGLDGYLYSGQRHIWDKDLWDKQDSWQRLHSKKLKKVPYSRVLPYLVKPGGYSDMEYPVIIPNWDTTPRLGDDAMIFYGTTPALFRVHVRQIMQSVSHRKTEDNLVFIRAWNEWAEGNYLEPDLEHGHDFLEALNAELKGI</sequence>
<dbReference type="PANTHER" id="PTHR41244:SF1">
    <property type="entry name" value="GLYCOSYLTRANSFERASE"/>
    <property type="match status" value="1"/>
</dbReference>
<organism evidence="1 2">
    <name type="scientific">Gilvimarinus algae</name>
    <dbReference type="NCBI Taxonomy" id="3058037"/>
    <lineage>
        <taxon>Bacteria</taxon>
        <taxon>Pseudomonadati</taxon>
        <taxon>Pseudomonadota</taxon>
        <taxon>Gammaproteobacteria</taxon>
        <taxon>Cellvibrionales</taxon>
        <taxon>Cellvibrionaceae</taxon>
        <taxon>Gilvimarinus</taxon>
    </lineage>
</organism>
<dbReference type="RefSeq" id="WP_302714003.1">
    <property type="nucleotide sequence ID" value="NZ_JAULRT010000060.1"/>
</dbReference>
<dbReference type="Proteomes" id="UP001168380">
    <property type="component" value="Unassembled WGS sequence"/>
</dbReference>
<dbReference type="InterPro" id="IPR032719">
    <property type="entry name" value="WbsX"/>
</dbReference>